<gene>
    <name evidence="1" type="ORF">MTR67_034429</name>
</gene>
<keyword evidence="2" id="KW-1185">Reference proteome</keyword>
<name>A0AAF0ZLA5_SOLVR</name>
<accession>A0AAF0ZLA5</accession>
<reference evidence="1" key="1">
    <citation type="submission" date="2023-08" db="EMBL/GenBank/DDBJ databases">
        <title>A de novo genome assembly of Solanum verrucosum Schlechtendal, a Mexican diploid species geographically isolated from the other diploid A-genome species in potato relatives.</title>
        <authorList>
            <person name="Hosaka K."/>
        </authorList>
    </citation>
    <scope>NUCLEOTIDE SEQUENCE</scope>
    <source>
        <tissue evidence="1">Young leaves</tissue>
    </source>
</reference>
<dbReference type="Proteomes" id="UP001234989">
    <property type="component" value="Chromosome 8"/>
</dbReference>
<protein>
    <submittedName>
        <fullName evidence="1">Uncharacterized protein</fullName>
    </submittedName>
</protein>
<dbReference type="AlphaFoldDB" id="A0AAF0ZLA5"/>
<sequence>MSVLYHPDKANVVADALSCLSMGSVAHINENVKSKQGLDWKLVEFKETVLGKSIDVFSQGGDGVLHYQGPELVHDDMEKVLCNTSSSKRVEISAFAGCCHS</sequence>
<dbReference type="EMBL" id="CP133619">
    <property type="protein sequence ID" value="WMV41044.1"/>
    <property type="molecule type" value="Genomic_DNA"/>
</dbReference>
<proteinExistence type="predicted"/>
<organism evidence="1 2">
    <name type="scientific">Solanum verrucosum</name>
    <dbReference type="NCBI Taxonomy" id="315347"/>
    <lineage>
        <taxon>Eukaryota</taxon>
        <taxon>Viridiplantae</taxon>
        <taxon>Streptophyta</taxon>
        <taxon>Embryophyta</taxon>
        <taxon>Tracheophyta</taxon>
        <taxon>Spermatophyta</taxon>
        <taxon>Magnoliopsida</taxon>
        <taxon>eudicotyledons</taxon>
        <taxon>Gunneridae</taxon>
        <taxon>Pentapetalae</taxon>
        <taxon>asterids</taxon>
        <taxon>lamiids</taxon>
        <taxon>Solanales</taxon>
        <taxon>Solanaceae</taxon>
        <taxon>Solanoideae</taxon>
        <taxon>Solaneae</taxon>
        <taxon>Solanum</taxon>
    </lineage>
</organism>
<evidence type="ECO:0000313" key="2">
    <source>
        <dbReference type="Proteomes" id="UP001234989"/>
    </source>
</evidence>
<evidence type="ECO:0000313" key="1">
    <source>
        <dbReference type="EMBL" id="WMV41044.1"/>
    </source>
</evidence>